<evidence type="ECO:0000313" key="1">
    <source>
        <dbReference type="EMBL" id="KAH7993331.1"/>
    </source>
</evidence>
<comment type="caution">
    <text evidence="1">The sequence shown here is derived from an EMBL/GenBank/DDBJ whole genome shotgun (WGS) entry which is preliminary data.</text>
</comment>
<dbReference type="Proteomes" id="UP000827872">
    <property type="component" value="Linkage Group LG03"/>
</dbReference>
<gene>
    <name evidence="1" type="ORF">K3G42_030672</name>
</gene>
<keyword evidence="2" id="KW-1185">Reference proteome</keyword>
<dbReference type="EMBL" id="CM037616">
    <property type="protein sequence ID" value="KAH7993331.1"/>
    <property type="molecule type" value="Genomic_DNA"/>
</dbReference>
<accession>A0ACB8EKW9</accession>
<sequence length="323" mass="36564">MNAVEHCYEMIENLDILGNVMRHITAKRSRARIIEKLLSLGLVSDRKELYKKRKPGFRDANKNMFPKDFGVPDLDEVNDDEEEEDDLDSEDEAQPVWEDGDLDMCNRPLDGSTNKKGVAASNSISQDLIRSLQQEGISGPLLWLQNCLNRTADDREEDGCAQHVPLVPLSEENEDAMEHKGFQKLLRNVGIRPPANEQESFWRIPAKLSPERLRQLATSIGLQGMVDEAKEHPAEEDVLETEEPRSVISEMEESIQIPLGPKRTRLISNDEHESDNQGLNKACSLTPWSLPQAPVMFLEDSSDEDGPRPAGKRKCLRIEEEED</sequence>
<protein>
    <submittedName>
        <fullName evidence="1">Uncharacterized protein</fullName>
    </submittedName>
</protein>
<evidence type="ECO:0000313" key="2">
    <source>
        <dbReference type="Proteomes" id="UP000827872"/>
    </source>
</evidence>
<organism evidence="1 2">
    <name type="scientific">Sphaerodactylus townsendi</name>
    <dbReference type="NCBI Taxonomy" id="933632"/>
    <lineage>
        <taxon>Eukaryota</taxon>
        <taxon>Metazoa</taxon>
        <taxon>Chordata</taxon>
        <taxon>Craniata</taxon>
        <taxon>Vertebrata</taxon>
        <taxon>Euteleostomi</taxon>
        <taxon>Lepidosauria</taxon>
        <taxon>Squamata</taxon>
        <taxon>Bifurcata</taxon>
        <taxon>Gekkota</taxon>
        <taxon>Sphaerodactylidae</taxon>
        <taxon>Sphaerodactylus</taxon>
    </lineage>
</organism>
<proteinExistence type="predicted"/>
<name>A0ACB8EKW9_9SAUR</name>
<reference evidence="1" key="1">
    <citation type="submission" date="2021-08" db="EMBL/GenBank/DDBJ databases">
        <title>The first chromosome-level gecko genome reveals the dynamic sex chromosomes of Neotropical dwarf geckos (Sphaerodactylidae: Sphaerodactylus).</title>
        <authorList>
            <person name="Pinto B.J."/>
            <person name="Keating S.E."/>
            <person name="Gamble T."/>
        </authorList>
    </citation>
    <scope>NUCLEOTIDE SEQUENCE</scope>
    <source>
        <strain evidence="1">TG3544</strain>
    </source>
</reference>